<accession>A0A7C5KDZ8</accession>
<evidence type="ECO:0000256" key="2">
    <source>
        <dbReference type="SAM" id="Phobius"/>
    </source>
</evidence>
<keyword evidence="2" id="KW-1133">Transmembrane helix</keyword>
<proteinExistence type="predicted"/>
<dbReference type="Gene3D" id="2.70.70.10">
    <property type="entry name" value="Glucose Permease (Domain IIA)"/>
    <property type="match status" value="1"/>
</dbReference>
<dbReference type="SUPFAM" id="SSF51261">
    <property type="entry name" value="Duplicated hybrid motif"/>
    <property type="match status" value="1"/>
</dbReference>
<sequence length="343" mass="38009">MKCEVVLLGNLFKKFRFCTVRHFLSRYKKEICYFFPVVPLIVGGLIITNCASTNQENIKIASPVVQGTAVQASSKVASDEQKFYIQDYSVQPGDTLEGIAKKFNVNYQTIKLLNDIRDDSYLKIGQKLKIPNMNGVVYTVQPGDTLSEICDIYGVSEERILKSNNIPNPQELQIGQDIFIPGLDVVSEVENKWTSSDNSNKYERVALAYRGRGFPGDFIWPVNGPITSGFGWRIHPIFGTPEFHTGIDIGVPYGTPVRAADRGIVTYAGWEHGYGEIVTIDHGDGISTSYSHNSSIVVSVGQRVSQGQVIAYAGSTGWSTGPHVLFEVKVDGRYVNPLNYLPR</sequence>
<dbReference type="InterPro" id="IPR036779">
    <property type="entry name" value="LysM_dom_sf"/>
</dbReference>
<reference evidence="4" key="1">
    <citation type="journal article" date="2020" name="mSystems">
        <title>Genome- and Community-Level Interaction Insights into Carbon Utilization and Element Cycling Functions of Hydrothermarchaeota in Hydrothermal Sediment.</title>
        <authorList>
            <person name="Zhou Z."/>
            <person name="Liu Y."/>
            <person name="Xu W."/>
            <person name="Pan J."/>
            <person name="Luo Z.H."/>
            <person name="Li M."/>
        </authorList>
    </citation>
    <scope>NUCLEOTIDE SEQUENCE [LARGE SCALE GENOMIC DNA]</scope>
    <source>
        <strain evidence="4">SpSt-1019</strain>
    </source>
</reference>
<feature type="transmembrane region" description="Helical" evidence="2">
    <location>
        <begin position="31"/>
        <end position="48"/>
    </location>
</feature>
<organism evidence="4">
    <name type="scientific">Thermodesulfobium narugense</name>
    <dbReference type="NCBI Taxonomy" id="184064"/>
    <lineage>
        <taxon>Bacteria</taxon>
        <taxon>Pseudomonadati</taxon>
        <taxon>Thermodesulfobiota</taxon>
        <taxon>Thermodesulfobiia</taxon>
        <taxon>Thermodesulfobiales</taxon>
        <taxon>Thermodesulfobiaceae</taxon>
        <taxon>Thermodesulfobium</taxon>
    </lineage>
</organism>
<dbReference type="Pfam" id="PF01476">
    <property type="entry name" value="LysM"/>
    <property type="match status" value="2"/>
</dbReference>
<dbReference type="InterPro" id="IPR050570">
    <property type="entry name" value="Cell_wall_metabolism_enzyme"/>
</dbReference>
<dbReference type="PANTHER" id="PTHR21666">
    <property type="entry name" value="PEPTIDASE-RELATED"/>
    <property type="match status" value="1"/>
</dbReference>
<dbReference type="InterPro" id="IPR018392">
    <property type="entry name" value="LysM"/>
</dbReference>
<dbReference type="Pfam" id="PF01551">
    <property type="entry name" value="Peptidase_M23"/>
    <property type="match status" value="1"/>
</dbReference>
<evidence type="ECO:0000256" key="1">
    <source>
        <dbReference type="ARBA" id="ARBA00022729"/>
    </source>
</evidence>
<dbReference type="EMBL" id="DRUY01000253">
    <property type="protein sequence ID" value="HHI66380.1"/>
    <property type="molecule type" value="Genomic_DNA"/>
</dbReference>
<dbReference type="SMART" id="SM00257">
    <property type="entry name" value="LysM"/>
    <property type="match status" value="2"/>
</dbReference>
<dbReference type="CDD" id="cd12797">
    <property type="entry name" value="M23_peptidase"/>
    <property type="match status" value="1"/>
</dbReference>
<evidence type="ECO:0000313" key="4">
    <source>
        <dbReference type="EMBL" id="HHI66380.1"/>
    </source>
</evidence>
<dbReference type="AlphaFoldDB" id="A0A7C5KDZ8"/>
<keyword evidence="1" id="KW-0732">Signal</keyword>
<feature type="domain" description="LysM" evidence="3">
    <location>
        <begin position="86"/>
        <end position="130"/>
    </location>
</feature>
<dbReference type="Gene3D" id="3.10.350.10">
    <property type="entry name" value="LysM domain"/>
    <property type="match status" value="2"/>
</dbReference>
<dbReference type="InterPro" id="IPR011055">
    <property type="entry name" value="Dup_hybrid_motif"/>
</dbReference>
<protein>
    <submittedName>
        <fullName evidence="4">M23 family metallopeptidase</fullName>
    </submittedName>
</protein>
<gene>
    <name evidence="4" type="ORF">ENL70_07535</name>
</gene>
<keyword evidence="2" id="KW-0812">Transmembrane</keyword>
<feature type="domain" description="LysM" evidence="3">
    <location>
        <begin position="136"/>
        <end position="180"/>
    </location>
</feature>
<dbReference type="FunFam" id="2.70.70.10:FF:000006">
    <property type="entry name" value="M23 family peptidase"/>
    <property type="match status" value="1"/>
</dbReference>
<dbReference type="GO" id="GO:0004222">
    <property type="term" value="F:metalloendopeptidase activity"/>
    <property type="evidence" value="ECO:0007669"/>
    <property type="project" value="TreeGrafter"/>
</dbReference>
<dbReference type="InterPro" id="IPR016047">
    <property type="entry name" value="M23ase_b-sheet_dom"/>
</dbReference>
<name>A0A7C5KDZ8_9BACT</name>
<comment type="caution">
    <text evidence="4">The sequence shown here is derived from an EMBL/GenBank/DDBJ whole genome shotgun (WGS) entry which is preliminary data.</text>
</comment>
<dbReference type="PANTHER" id="PTHR21666:SF289">
    <property type="entry name" value="L-ALA--D-GLU ENDOPEPTIDASE"/>
    <property type="match status" value="1"/>
</dbReference>
<keyword evidence="2" id="KW-0472">Membrane</keyword>
<dbReference type="PROSITE" id="PS51782">
    <property type="entry name" value="LYSM"/>
    <property type="match status" value="2"/>
</dbReference>
<evidence type="ECO:0000259" key="3">
    <source>
        <dbReference type="PROSITE" id="PS51782"/>
    </source>
</evidence>
<dbReference type="CDD" id="cd00118">
    <property type="entry name" value="LysM"/>
    <property type="match status" value="2"/>
</dbReference>